<dbReference type="EMBL" id="LR743590">
    <property type="protein sequence ID" value="CAA2617697.1"/>
    <property type="molecule type" value="Genomic_DNA"/>
</dbReference>
<dbReference type="GO" id="GO:0098552">
    <property type="term" value="C:side of membrane"/>
    <property type="evidence" value="ECO:0007669"/>
    <property type="project" value="UniProtKB-KW"/>
</dbReference>
<proteinExistence type="predicted"/>
<keyword evidence="2" id="KW-1003">Cell membrane</keyword>
<keyword evidence="5" id="KW-0472">Membrane</keyword>
<organism evidence="11">
    <name type="scientific">Spirodela intermedia</name>
    <name type="common">Intermediate duckweed</name>
    <dbReference type="NCBI Taxonomy" id="51605"/>
    <lineage>
        <taxon>Eukaryota</taxon>
        <taxon>Viridiplantae</taxon>
        <taxon>Streptophyta</taxon>
        <taxon>Embryophyta</taxon>
        <taxon>Tracheophyta</taxon>
        <taxon>Spermatophyta</taxon>
        <taxon>Magnoliopsida</taxon>
        <taxon>Liliopsida</taxon>
        <taxon>Araceae</taxon>
        <taxon>Lemnoideae</taxon>
        <taxon>Spirodela</taxon>
    </lineage>
</organism>
<feature type="region of interest" description="Disordered" evidence="8">
    <location>
        <begin position="97"/>
        <end position="147"/>
    </location>
</feature>
<dbReference type="GO" id="GO:0009506">
    <property type="term" value="C:plasmodesma"/>
    <property type="evidence" value="ECO:0007669"/>
    <property type="project" value="UniProtKB-ARBA"/>
</dbReference>
<evidence type="ECO:0000256" key="8">
    <source>
        <dbReference type="SAM" id="MobiDB-lite"/>
    </source>
</evidence>
<feature type="compositionally biased region" description="Pro residues" evidence="8">
    <location>
        <begin position="112"/>
        <end position="132"/>
    </location>
</feature>
<evidence type="ECO:0000256" key="9">
    <source>
        <dbReference type="SAM" id="SignalP"/>
    </source>
</evidence>
<dbReference type="Pfam" id="PF07983">
    <property type="entry name" value="X8"/>
    <property type="match status" value="1"/>
</dbReference>
<evidence type="ECO:0000256" key="1">
    <source>
        <dbReference type="ARBA" id="ARBA00004609"/>
    </source>
</evidence>
<dbReference type="Proteomes" id="UP001189122">
    <property type="component" value="Unassembled WGS sequence"/>
</dbReference>
<dbReference type="EMBL" id="CACRZD030000003">
    <property type="protein sequence ID" value="CAA6657391.1"/>
    <property type="molecule type" value="Genomic_DNA"/>
</dbReference>
<dbReference type="PANTHER" id="PTHR31044">
    <property type="entry name" value="BETA-1,3 GLUCANASE"/>
    <property type="match status" value="1"/>
</dbReference>
<name>A0A7I8IHN6_SPIIN</name>
<keyword evidence="6" id="KW-1015">Disulfide bond</keyword>
<evidence type="ECO:0000256" key="2">
    <source>
        <dbReference type="ARBA" id="ARBA00022475"/>
    </source>
</evidence>
<accession>A0A7I8IHN6</accession>
<evidence type="ECO:0000256" key="3">
    <source>
        <dbReference type="ARBA" id="ARBA00022622"/>
    </source>
</evidence>
<dbReference type="InterPro" id="IPR012946">
    <property type="entry name" value="X8"/>
</dbReference>
<dbReference type="InterPro" id="IPR044788">
    <property type="entry name" value="X8_dom_prot"/>
</dbReference>
<gene>
    <name evidence="11" type="ORF">SI7747_03003859</name>
</gene>
<evidence type="ECO:0000256" key="7">
    <source>
        <dbReference type="ARBA" id="ARBA00023180"/>
    </source>
</evidence>
<feature type="domain" description="X8" evidence="10">
    <location>
        <begin position="20"/>
        <end position="104"/>
    </location>
</feature>
<evidence type="ECO:0000256" key="4">
    <source>
        <dbReference type="ARBA" id="ARBA00022729"/>
    </source>
</evidence>
<comment type="subcellular location">
    <subcellularLocation>
        <location evidence="1">Cell membrane</location>
        <topology evidence="1">Lipid-anchor</topology>
        <topology evidence="1">GPI-anchor</topology>
    </subcellularLocation>
</comment>
<evidence type="ECO:0000259" key="10">
    <source>
        <dbReference type="SMART" id="SM00768"/>
    </source>
</evidence>
<keyword evidence="12" id="KW-1185">Reference proteome</keyword>
<dbReference type="PANTHER" id="PTHR31044:SF25">
    <property type="entry name" value="PLASMODESMATA CALLOSE-BINDING PROTEIN 3"/>
    <property type="match status" value="1"/>
</dbReference>
<reference evidence="11 12" key="1">
    <citation type="submission" date="2019-12" db="EMBL/GenBank/DDBJ databases">
        <authorList>
            <person name="Scholz U."/>
            <person name="Mascher M."/>
            <person name="Fiebig A."/>
        </authorList>
    </citation>
    <scope>NUCLEOTIDE SEQUENCE</scope>
</reference>
<sequence>MAILVVLMLILGIAGGSDAIWCICRNDASDNALQSALDYACGHGGDCSPISANGACYLPNSLLAHCSYATNSYFQKNNRAPGTCDFSGTATNTTVDPSSSGCQYPSDNSVASPPPTPGYRPGPTASNPPPPVHTLLQRRRPSNGTSGCAISVHRHCRLGFISRMTPRANRAPSAVAGTVFSIRLVHAWMGKEEGDGSFVSAWLCAFLLF</sequence>
<feature type="compositionally biased region" description="Polar residues" evidence="8">
    <location>
        <begin position="97"/>
        <end position="111"/>
    </location>
</feature>
<dbReference type="SMART" id="SM00768">
    <property type="entry name" value="X8"/>
    <property type="match status" value="1"/>
</dbReference>
<dbReference type="Gene3D" id="1.20.58.1040">
    <property type="match status" value="1"/>
</dbReference>
<feature type="chain" id="PRO_5029800909" description="X8 domain-containing protein" evidence="9">
    <location>
        <begin position="20"/>
        <end position="209"/>
    </location>
</feature>
<keyword evidence="7" id="KW-0325">Glycoprotein</keyword>
<keyword evidence="3" id="KW-0449">Lipoprotein</keyword>
<evidence type="ECO:0000313" key="11">
    <source>
        <dbReference type="EMBL" id="CAA2617697.1"/>
    </source>
</evidence>
<keyword evidence="3" id="KW-0336">GPI-anchor</keyword>
<dbReference type="AlphaFoldDB" id="A0A7I8IHN6"/>
<dbReference type="FunFam" id="1.20.58.1040:FF:000001">
    <property type="entry name" value="Glucan endo-1,3-beta-glucosidase 4"/>
    <property type="match status" value="1"/>
</dbReference>
<evidence type="ECO:0000256" key="5">
    <source>
        <dbReference type="ARBA" id="ARBA00023136"/>
    </source>
</evidence>
<dbReference type="GO" id="GO:0005886">
    <property type="term" value="C:plasma membrane"/>
    <property type="evidence" value="ECO:0007669"/>
    <property type="project" value="UniProtKB-SubCell"/>
</dbReference>
<evidence type="ECO:0000256" key="6">
    <source>
        <dbReference type="ARBA" id="ARBA00023157"/>
    </source>
</evidence>
<feature type="signal peptide" evidence="9">
    <location>
        <begin position="1"/>
        <end position="19"/>
    </location>
</feature>
<protein>
    <recommendedName>
        <fullName evidence="10">X8 domain-containing protein</fullName>
    </recommendedName>
</protein>
<keyword evidence="4 9" id="KW-0732">Signal</keyword>
<evidence type="ECO:0000313" key="12">
    <source>
        <dbReference type="Proteomes" id="UP001189122"/>
    </source>
</evidence>